<feature type="region of interest" description="Disordered" evidence="1">
    <location>
        <begin position="559"/>
        <end position="581"/>
    </location>
</feature>
<feature type="region of interest" description="Disordered" evidence="1">
    <location>
        <begin position="382"/>
        <end position="442"/>
    </location>
</feature>
<feature type="compositionally biased region" description="Low complexity" evidence="1">
    <location>
        <begin position="615"/>
        <end position="633"/>
    </location>
</feature>
<feature type="compositionally biased region" description="Basic residues" evidence="1">
    <location>
        <begin position="559"/>
        <end position="569"/>
    </location>
</feature>
<comment type="caution">
    <text evidence="2">The sequence shown here is derived from an EMBL/GenBank/DDBJ whole genome shotgun (WGS) entry which is preliminary data.</text>
</comment>
<feature type="compositionally biased region" description="Basic and acidic residues" evidence="1">
    <location>
        <begin position="570"/>
        <end position="581"/>
    </location>
</feature>
<feature type="region of interest" description="Disordered" evidence="1">
    <location>
        <begin position="607"/>
        <end position="724"/>
    </location>
</feature>
<feature type="compositionally biased region" description="Low complexity" evidence="1">
    <location>
        <begin position="670"/>
        <end position="685"/>
    </location>
</feature>
<evidence type="ECO:0000313" key="3">
    <source>
        <dbReference type="Proteomes" id="UP001244011"/>
    </source>
</evidence>
<feature type="compositionally biased region" description="Polar residues" evidence="1">
    <location>
        <begin position="168"/>
        <end position="182"/>
    </location>
</feature>
<feature type="compositionally biased region" description="Acidic residues" evidence="1">
    <location>
        <begin position="142"/>
        <end position="163"/>
    </location>
</feature>
<protein>
    <submittedName>
        <fullName evidence="2">Uncharacterized protein</fullName>
    </submittedName>
</protein>
<feature type="compositionally biased region" description="Polar residues" evidence="1">
    <location>
        <begin position="652"/>
        <end position="661"/>
    </location>
</feature>
<name>A0AAJ0BXX1_9PEZI</name>
<accession>A0AAJ0BXX1</accession>
<feature type="region of interest" description="Disordered" evidence="1">
    <location>
        <begin position="902"/>
        <end position="935"/>
    </location>
</feature>
<dbReference type="Proteomes" id="UP001244011">
    <property type="component" value="Unassembled WGS sequence"/>
</dbReference>
<dbReference type="RefSeq" id="XP_060281636.1">
    <property type="nucleotide sequence ID" value="XM_060428434.1"/>
</dbReference>
<dbReference type="GeneID" id="85311621"/>
<feature type="compositionally biased region" description="Low complexity" evidence="1">
    <location>
        <begin position="694"/>
        <end position="709"/>
    </location>
</feature>
<reference evidence="2" key="1">
    <citation type="submission" date="2023-06" db="EMBL/GenBank/DDBJ databases">
        <title>Genome-scale phylogeny and comparative genomics of the fungal order Sordariales.</title>
        <authorList>
            <consortium name="Lawrence Berkeley National Laboratory"/>
            <person name="Hensen N."/>
            <person name="Bonometti L."/>
            <person name="Westerberg I."/>
            <person name="Brannstrom I.O."/>
            <person name="Guillou S."/>
            <person name="Cros-Aarteil S."/>
            <person name="Calhoun S."/>
            <person name="Haridas S."/>
            <person name="Kuo A."/>
            <person name="Mondo S."/>
            <person name="Pangilinan J."/>
            <person name="Riley R."/>
            <person name="Labutti K."/>
            <person name="Andreopoulos B."/>
            <person name="Lipzen A."/>
            <person name="Chen C."/>
            <person name="Yanf M."/>
            <person name="Daum C."/>
            <person name="Ng V."/>
            <person name="Clum A."/>
            <person name="Steindorff A."/>
            <person name="Ohm R."/>
            <person name="Martin F."/>
            <person name="Silar P."/>
            <person name="Natvig D."/>
            <person name="Lalanne C."/>
            <person name="Gautier V."/>
            <person name="Ament-Velasquez S.L."/>
            <person name="Kruys A."/>
            <person name="Hutchinson M.I."/>
            <person name="Powell A.J."/>
            <person name="Barry K."/>
            <person name="Miller A.N."/>
            <person name="Grigoriev I.V."/>
            <person name="Debuchy R."/>
            <person name="Gladieux P."/>
            <person name="Thoren M.H."/>
            <person name="Johannesson H."/>
        </authorList>
    </citation>
    <scope>NUCLEOTIDE SEQUENCE</scope>
    <source>
        <strain evidence="2">8032-3</strain>
    </source>
</reference>
<evidence type="ECO:0000256" key="1">
    <source>
        <dbReference type="SAM" id="MobiDB-lite"/>
    </source>
</evidence>
<dbReference type="EMBL" id="MU839015">
    <property type="protein sequence ID" value="KAK1765423.1"/>
    <property type="molecule type" value="Genomic_DNA"/>
</dbReference>
<keyword evidence="3" id="KW-1185">Reference proteome</keyword>
<organism evidence="2 3">
    <name type="scientific">Phialemonium atrogriseum</name>
    <dbReference type="NCBI Taxonomy" id="1093897"/>
    <lineage>
        <taxon>Eukaryota</taxon>
        <taxon>Fungi</taxon>
        <taxon>Dikarya</taxon>
        <taxon>Ascomycota</taxon>
        <taxon>Pezizomycotina</taxon>
        <taxon>Sordariomycetes</taxon>
        <taxon>Sordariomycetidae</taxon>
        <taxon>Cephalothecales</taxon>
        <taxon>Cephalothecaceae</taxon>
        <taxon>Phialemonium</taxon>
    </lineage>
</organism>
<evidence type="ECO:0000313" key="2">
    <source>
        <dbReference type="EMBL" id="KAK1765423.1"/>
    </source>
</evidence>
<feature type="compositionally biased region" description="Basic and acidic residues" evidence="1">
    <location>
        <begin position="386"/>
        <end position="401"/>
    </location>
</feature>
<dbReference type="AlphaFoldDB" id="A0AAJ0BXX1"/>
<feature type="compositionally biased region" description="Pro residues" evidence="1">
    <location>
        <begin position="209"/>
        <end position="219"/>
    </location>
</feature>
<sequence>MIGRAEQTAAPKILICSTDPKTRKLIRKTIKESMIMSQHPGIGLGDVPVLPDRQVIQQLAAPEALQALLPDGCDIEVAVLAEDTKPRLGARLFVVNRRDYSLRQITGGAVVLFGSHCYQLTVAHAFRDARETPQSPIPPEAVSDDCDFDGMSDDDLSDNDDDGVMATGSVTSDESDKTSFTTGLDGAPASETSSVTTLRDVIDSSPEPRSSPQPDPPGSDVPYPDFSCLKYYGQMANRLSAMDYAFIELAATDTTNANDLTLTGHQTISGFGVIGKDDTLVFAAMPRHGVVSGTLIPTPTFIRFSGEGSFQRVYPLHLDKVVDNGDCGTPVMDQKTCDLYGQIVAGGTGSRVAYLAPVGDAFQHIEKPWAIHFGLQAKPFGNPTLARERDTGEAVTSDHPDASGSTSEHSKLPSTPVAHIQRLSPNQWEVPPAPSPPLPREMPTSDIPFERMTEAEARESLSEYFVFQFEKAIDSDPGVNKTDSGWWNVLRTELTEMQKSETIQRIRHLNRETPSLTQKRNTLNQPQLRQLDKASEDLARGRDPRFCVELVQIDHQLRPKVRHFGKKPSRHESNREGKKTSMERIALLGYYRLSPRPDQDAISLLNQHKRPPNIPNTLPVQPLPLNQPQVQRQHPQKTPLLAPKPPLVVNSPKPQSQTASTARLEVINRSDFASDSDSDSSFVSDGVWSQNEGASSVSTATESEYSSSSRRGHTRPHPRHLEPPGAAHLWARQRAQGFQFSKMTNEIEMYQPTLSSRPDHRSFIPHAPRPPSPPPLTRLWTPEQIEQLKSEYFERGRAQGIAESRDRAQAGTVDAIYRHRATSPQRTAQRDQRHVRFSLPSEPVLQDVGSDERKLGDSTYLKDTDSVWRGEARKRNEEALVLEDEAFNPSEHLQSDLQTFHPSNQLSKLDKAGTTVAAQSKEDARASSDLVGDAA</sequence>
<feature type="compositionally biased region" description="Pro residues" evidence="1">
    <location>
        <begin position="431"/>
        <end position="440"/>
    </location>
</feature>
<feature type="region of interest" description="Disordered" evidence="1">
    <location>
        <begin position="129"/>
        <end position="222"/>
    </location>
</feature>
<proteinExistence type="predicted"/>
<gene>
    <name evidence="2" type="ORF">QBC33DRAFT_544268</name>
</gene>